<dbReference type="Gene3D" id="3.20.20.70">
    <property type="entry name" value="Aldolase class I"/>
    <property type="match status" value="1"/>
</dbReference>
<dbReference type="Proteomes" id="UP000706039">
    <property type="component" value="Unassembled WGS sequence"/>
</dbReference>
<accession>A0ABS7PVG5</accession>
<dbReference type="InterPro" id="IPR058240">
    <property type="entry name" value="rSAM_sf"/>
</dbReference>
<proteinExistence type="predicted"/>
<dbReference type="EMBL" id="JAINVV010000011">
    <property type="protein sequence ID" value="MBY8825136.1"/>
    <property type="molecule type" value="Genomic_DNA"/>
</dbReference>
<protein>
    <submittedName>
        <fullName evidence="1">STM4011 family radical SAM protein</fullName>
    </submittedName>
</protein>
<evidence type="ECO:0000313" key="1">
    <source>
        <dbReference type="EMBL" id="MBY8825136.1"/>
    </source>
</evidence>
<sequence length="311" mass="33985">MSAAAPALTIRYRGPLSGCNYDCGYCPFAKTSDSRETLAEDRAALDRFCDWVADRDRPVSILFTPWGEALVRPYYRAAMIRLSRLAHIGTVAIQTNLSRAPDWAAAADTARIAFWITWHPTEAGLSPFLARLAVLDRLGIGYSVGVVAVRAHFDAIARLRAELPPHIYLWINAEESLQGCYTEDEVERLAAIDPLFELNNRAYASAGLACAAGEASISVRGDGTAWRCHFVQVPIGNIYDAGFEQSLFPRPCPRAECNCHIGYGELDALDFPGLFGAGLTERRASFPTRAAAQARLARFDAIPRQGGFPSG</sequence>
<dbReference type="InterPro" id="IPR047771">
    <property type="entry name" value="Radical_SAM_STM4011-like"/>
</dbReference>
<evidence type="ECO:0000313" key="2">
    <source>
        <dbReference type="Proteomes" id="UP000706039"/>
    </source>
</evidence>
<dbReference type="NCBIfam" id="NF038073">
    <property type="entry name" value="rSAM_STM4011"/>
    <property type="match status" value="1"/>
</dbReference>
<dbReference type="RefSeq" id="WP_222992238.1">
    <property type="nucleotide sequence ID" value="NZ_JAINVV010000011.1"/>
</dbReference>
<comment type="caution">
    <text evidence="1">The sequence shown here is derived from an EMBL/GenBank/DDBJ whole genome shotgun (WGS) entry which is preliminary data.</text>
</comment>
<dbReference type="CDD" id="cd01335">
    <property type="entry name" value="Radical_SAM"/>
    <property type="match status" value="1"/>
</dbReference>
<gene>
    <name evidence="1" type="ORF">K7G82_22735</name>
</gene>
<name>A0ABS7PVG5_9SPHN</name>
<organism evidence="1 2">
    <name type="scientific">Sphingomonas colocasiae</name>
    <dbReference type="NCBI Taxonomy" id="1848973"/>
    <lineage>
        <taxon>Bacteria</taxon>
        <taxon>Pseudomonadati</taxon>
        <taxon>Pseudomonadota</taxon>
        <taxon>Alphaproteobacteria</taxon>
        <taxon>Sphingomonadales</taxon>
        <taxon>Sphingomonadaceae</taxon>
        <taxon>Sphingomonas</taxon>
    </lineage>
</organism>
<keyword evidence="2" id="KW-1185">Reference proteome</keyword>
<dbReference type="InterPro" id="IPR013785">
    <property type="entry name" value="Aldolase_TIM"/>
</dbReference>
<reference evidence="1 2" key="1">
    <citation type="submission" date="2021-08" db="EMBL/GenBank/DDBJ databases">
        <authorList>
            <person name="Tuo L."/>
        </authorList>
    </citation>
    <scope>NUCLEOTIDE SEQUENCE [LARGE SCALE GENOMIC DNA]</scope>
    <source>
        <strain evidence="1 2">JCM 31229</strain>
    </source>
</reference>
<dbReference type="SUPFAM" id="SSF102114">
    <property type="entry name" value="Radical SAM enzymes"/>
    <property type="match status" value="1"/>
</dbReference>